<proteinExistence type="predicted"/>
<gene>
    <name evidence="1" type="ORF">DR980_09515</name>
</gene>
<reference evidence="1 2" key="1">
    <citation type="submission" date="2018-07" db="EMBL/GenBank/DDBJ databases">
        <title>Complete genome sequence of Flavobacterium psychrolimnae LMG 22018.</title>
        <authorList>
            <person name="Kim D.-U."/>
        </authorList>
    </citation>
    <scope>NUCLEOTIDE SEQUENCE [LARGE SCALE GENOMIC DNA]</scope>
    <source>
        <strain evidence="1 2">LMG 22018</strain>
    </source>
</reference>
<evidence type="ECO:0000313" key="1">
    <source>
        <dbReference type="EMBL" id="RBN50338.1"/>
    </source>
</evidence>
<dbReference type="AlphaFoldDB" id="A0A366B2D0"/>
<evidence type="ECO:0000313" key="2">
    <source>
        <dbReference type="Proteomes" id="UP000253676"/>
    </source>
</evidence>
<dbReference type="OrthoDB" id="711499at2"/>
<dbReference type="Proteomes" id="UP000253676">
    <property type="component" value="Unassembled WGS sequence"/>
</dbReference>
<organism evidence="1 2">
    <name type="scientific">Flavobacterium psychrolimnae</name>
    <dbReference type="NCBI Taxonomy" id="249351"/>
    <lineage>
        <taxon>Bacteria</taxon>
        <taxon>Pseudomonadati</taxon>
        <taxon>Bacteroidota</taxon>
        <taxon>Flavobacteriia</taxon>
        <taxon>Flavobacteriales</taxon>
        <taxon>Flavobacteriaceae</taxon>
        <taxon>Flavobacterium</taxon>
    </lineage>
</organism>
<keyword evidence="2" id="KW-1185">Reference proteome</keyword>
<sequence>MIASNIRVCIYPKDVQRITGKTYRQARLYLHKIKLNLNKEPHQLLSIEEFCDYSGLQLEHVLRCIIG</sequence>
<dbReference type="EMBL" id="QNUX01000007">
    <property type="protein sequence ID" value="RBN50338.1"/>
    <property type="molecule type" value="Genomic_DNA"/>
</dbReference>
<protein>
    <submittedName>
        <fullName evidence="1">Uncharacterized protein</fullName>
    </submittedName>
</protein>
<accession>A0A366B2D0</accession>
<name>A0A366B2D0_9FLAO</name>
<comment type="caution">
    <text evidence="1">The sequence shown here is derived from an EMBL/GenBank/DDBJ whole genome shotgun (WGS) entry which is preliminary data.</text>
</comment>